<accession>A0AAW0JGK5</accession>
<dbReference type="EMBL" id="PKMF04000569">
    <property type="protein sequence ID" value="KAK7825640.1"/>
    <property type="molecule type" value="Genomic_DNA"/>
</dbReference>
<evidence type="ECO:0000313" key="2">
    <source>
        <dbReference type="Proteomes" id="UP000237347"/>
    </source>
</evidence>
<comment type="caution">
    <text evidence="1">The sequence shown here is derived from an EMBL/GenBank/DDBJ whole genome shotgun (WGS) entry which is preliminary data.</text>
</comment>
<protein>
    <submittedName>
        <fullName evidence="1">Uncharacterized protein</fullName>
    </submittedName>
</protein>
<dbReference type="AlphaFoldDB" id="A0AAW0JGK5"/>
<organism evidence="1 2">
    <name type="scientific">Quercus suber</name>
    <name type="common">Cork oak</name>
    <dbReference type="NCBI Taxonomy" id="58331"/>
    <lineage>
        <taxon>Eukaryota</taxon>
        <taxon>Viridiplantae</taxon>
        <taxon>Streptophyta</taxon>
        <taxon>Embryophyta</taxon>
        <taxon>Tracheophyta</taxon>
        <taxon>Spermatophyta</taxon>
        <taxon>Magnoliopsida</taxon>
        <taxon>eudicotyledons</taxon>
        <taxon>Gunneridae</taxon>
        <taxon>Pentapetalae</taxon>
        <taxon>rosids</taxon>
        <taxon>fabids</taxon>
        <taxon>Fagales</taxon>
        <taxon>Fagaceae</taxon>
        <taxon>Quercus</taxon>
    </lineage>
</organism>
<proteinExistence type="predicted"/>
<evidence type="ECO:0000313" key="1">
    <source>
        <dbReference type="EMBL" id="KAK7825640.1"/>
    </source>
</evidence>
<name>A0AAW0JGK5_QUESU</name>
<sequence>MVITLLIKKFLHSVDLPFLFEVIVIEFQLEDKCFPNKRGLEIEIDSMDWKIGDNSVVFWRSAATTWWFGAAAMIHGGVLEIGGDGVVFWSGGDGCGLGG</sequence>
<reference evidence="1 2" key="1">
    <citation type="journal article" date="2018" name="Sci. Data">
        <title>The draft genome sequence of cork oak.</title>
        <authorList>
            <person name="Ramos A.M."/>
            <person name="Usie A."/>
            <person name="Barbosa P."/>
            <person name="Barros P.M."/>
            <person name="Capote T."/>
            <person name="Chaves I."/>
            <person name="Simoes F."/>
            <person name="Abreu I."/>
            <person name="Carrasquinho I."/>
            <person name="Faro C."/>
            <person name="Guimaraes J.B."/>
            <person name="Mendonca D."/>
            <person name="Nobrega F."/>
            <person name="Rodrigues L."/>
            <person name="Saibo N.J.M."/>
            <person name="Varela M.C."/>
            <person name="Egas C."/>
            <person name="Matos J."/>
            <person name="Miguel C.M."/>
            <person name="Oliveira M.M."/>
            <person name="Ricardo C.P."/>
            <person name="Goncalves S."/>
        </authorList>
    </citation>
    <scope>NUCLEOTIDE SEQUENCE [LARGE SCALE GENOMIC DNA]</scope>
    <source>
        <strain evidence="2">cv. HL8</strain>
    </source>
</reference>
<dbReference type="Proteomes" id="UP000237347">
    <property type="component" value="Unassembled WGS sequence"/>
</dbReference>
<keyword evidence="2" id="KW-1185">Reference proteome</keyword>
<gene>
    <name evidence="1" type="ORF">CFP56_032951</name>
</gene>